<comment type="catalytic activity">
    <reaction evidence="13">
        <text>a (3S)-3-hydroxyacyl-CoA + NAD(+) = a 3-oxoacyl-CoA + NADH + H(+)</text>
        <dbReference type="Rhea" id="RHEA:22432"/>
        <dbReference type="ChEBI" id="CHEBI:15378"/>
        <dbReference type="ChEBI" id="CHEBI:57318"/>
        <dbReference type="ChEBI" id="CHEBI:57540"/>
        <dbReference type="ChEBI" id="CHEBI:57945"/>
        <dbReference type="ChEBI" id="CHEBI:90726"/>
        <dbReference type="EC" id="1.1.1.35"/>
    </reaction>
</comment>
<dbReference type="Proteomes" id="UP000193778">
    <property type="component" value="Unassembled WGS sequence"/>
</dbReference>
<dbReference type="InterPro" id="IPR001753">
    <property type="entry name" value="Enoyl-CoA_hydra/iso"/>
</dbReference>
<evidence type="ECO:0000313" key="16">
    <source>
        <dbReference type="EMBL" id="SLN24590.1"/>
    </source>
</evidence>
<dbReference type="InterPro" id="IPR036291">
    <property type="entry name" value="NAD(P)-bd_dom_sf"/>
</dbReference>
<keyword evidence="8" id="KW-0443">Lipid metabolism</keyword>
<evidence type="ECO:0000313" key="17">
    <source>
        <dbReference type="Proteomes" id="UP000193778"/>
    </source>
</evidence>
<evidence type="ECO:0000256" key="1">
    <source>
        <dbReference type="ARBA" id="ARBA00004275"/>
    </source>
</evidence>
<keyword evidence="12" id="KW-0511">Multifunctional enzyme</keyword>
<evidence type="ECO:0000256" key="5">
    <source>
        <dbReference type="ARBA" id="ARBA00022963"/>
    </source>
</evidence>
<comment type="pathway">
    <text evidence="2">Lipid metabolism; fatty acid beta-oxidation.</text>
</comment>
<comment type="subunit">
    <text evidence="3">Monomer.</text>
</comment>
<evidence type="ECO:0000259" key="15">
    <source>
        <dbReference type="Pfam" id="PF02737"/>
    </source>
</evidence>
<keyword evidence="4" id="KW-0276">Fatty acid metabolism</keyword>
<dbReference type="SUPFAM" id="SSF52096">
    <property type="entry name" value="ClpP/crotonase"/>
    <property type="match status" value="1"/>
</dbReference>
<dbReference type="GO" id="GO:0016853">
    <property type="term" value="F:isomerase activity"/>
    <property type="evidence" value="ECO:0007669"/>
    <property type="project" value="UniProtKB-KW"/>
</dbReference>
<keyword evidence="17" id="KW-1185">Reference proteome</keyword>
<dbReference type="Gene3D" id="3.90.226.10">
    <property type="entry name" value="2-enoyl-CoA Hydratase, Chain A, domain 1"/>
    <property type="match status" value="1"/>
</dbReference>
<evidence type="ECO:0000256" key="8">
    <source>
        <dbReference type="ARBA" id="ARBA00023098"/>
    </source>
</evidence>
<evidence type="ECO:0000256" key="7">
    <source>
        <dbReference type="ARBA" id="ARBA00023027"/>
    </source>
</evidence>
<dbReference type="Pfam" id="PF02737">
    <property type="entry name" value="3HCDH_N"/>
    <property type="match status" value="1"/>
</dbReference>
<evidence type="ECO:0000259" key="14">
    <source>
        <dbReference type="Pfam" id="PF00725"/>
    </source>
</evidence>
<dbReference type="RefSeq" id="WP_085821484.1">
    <property type="nucleotide sequence ID" value="NZ_FWFP01000002.1"/>
</dbReference>
<dbReference type="Gene3D" id="1.10.1040.50">
    <property type="match status" value="1"/>
</dbReference>
<evidence type="ECO:0000256" key="3">
    <source>
        <dbReference type="ARBA" id="ARBA00011245"/>
    </source>
</evidence>
<evidence type="ECO:0000256" key="6">
    <source>
        <dbReference type="ARBA" id="ARBA00023002"/>
    </source>
</evidence>
<keyword evidence="9" id="KW-0576">Peroxisome</keyword>
<reference evidence="17" key="1">
    <citation type="submission" date="2017-03" db="EMBL/GenBank/DDBJ databases">
        <authorList>
            <person name="Rodrigo-Torres L."/>
            <person name="Arahal R.D."/>
            <person name="Lucena T."/>
        </authorList>
    </citation>
    <scope>NUCLEOTIDE SEQUENCE [LARGE SCALE GENOMIC DNA]</scope>
    <source>
        <strain evidence="17">CECT 8411</strain>
    </source>
</reference>
<accession>A0A1X6YLU8</accession>
<evidence type="ECO:0000256" key="10">
    <source>
        <dbReference type="ARBA" id="ARBA00023235"/>
    </source>
</evidence>
<dbReference type="AlphaFoldDB" id="A0A1X6YLU8"/>
<dbReference type="EMBL" id="FWFP01000002">
    <property type="protein sequence ID" value="SLN24590.1"/>
    <property type="molecule type" value="Genomic_DNA"/>
</dbReference>
<dbReference type="CDD" id="cd06558">
    <property type="entry name" value="crotonase-like"/>
    <property type="match status" value="1"/>
</dbReference>
<keyword evidence="11" id="KW-0456">Lyase</keyword>
<gene>
    <name evidence="16" type="primary">fadB</name>
    <name evidence="16" type="ORF">RUM8411_00967</name>
</gene>
<dbReference type="InterPro" id="IPR006176">
    <property type="entry name" value="3-OHacyl-CoA_DH_NAD-bd"/>
</dbReference>
<dbReference type="Gene3D" id="3.40.50.720">
    <property type="entry name" value="NAD(P)-binding Rossmann-like Domain"/>
    <property type="match status" value="1"/>
</dbReference>
<dbReference type="GO" id="GO:0003857">
    <property type="term" value="F:(3S)-3-hydroxyacyl-CoA dehydrogenase (NAD+) activity"/>
    <property type="evidence" value="ECO:0007669"/>
    <property type="project" value="UniProtKB-EC"/>
</dbReference>
<dbReference type="SUPFAM" id="SSF51735">
    <property type="entry name" value="NAD(P)-binding Rossmann-fold domains"/>
    <property type="match status" value="1"/>
</dbReference>
<evidence type="ECO:0000256" key="11">
    <source>
        <dbReference type="ARBA" id="ARBA00023239"/>
    </source>
</evidence>
<feature type="domain" description="3-hydroxyacyl-CoA dehydrogenase C-terminal" evidence="14">
    <location>
        <begin position="472"/>
        <end position="565"/>
    </location>
</feature>
<dbReference type="Pfam" id="PF00378">
    <property type="entry name" value="ECH_1"/>
    <property type="match status" value="1"/>
</dbReference>
<evidence type="ECO:0000256" key="2">
    <source>
        <dbReference type="ARBA" id="ARBA00005005"/>
    </source>
</evidence>
<protein>
    <submittedName>
        <fullName evidence="16">Fatty acid oxidation complex subunit alpha</fullName>
    </submittedName>
</protein>
<dbReference type="Pfam" id="PF00725">
    <property type="entry name" value="3HCDH"/>
    <property type="match status" value="1"/>
</dbReference>
<dbReference type="FunFam" id="3.40.50.720:FF:000009">
    <property type="entry name" value="Fatty oxidation complex, alpha subunit"/>
    <property type="match status" value="1"/>
</dbReference>
<sequence>MVVNVETKGDLAVVTINNPPVNAASHAVRAGLMAAIADTESSGAVRAVVLRADGRTFTAGADVREFDSLLQEPHLPDVILALEDVTKPWIAALHGTVLGGGLEIALGCSHRIAQPGTKLGLPEVTLGLIPGAGGTVRLPRLIDPVAALNMVVSGKPVSAEKALELGLIDDIADGDLTRCACAMAQKAADAPSRIPLGRRGAPAVQDTLQWEALKSKSIARARGAHAPAAAVLAIQRALDLPATEALKSERNAFMSLKSDPQSAALRYIFFAERSASKLPELDSVKPRSISSLGVIGGGTMGAGIAAACLLSGIPVTLVERDDAARTAGQDRVMGILTDSLNRGLIDQNKHEALSANLTTAITYDALAKTDLVIEAVFEDMALKTHVFQALDGVVRPESILASNTSYLDIQAIANQTRHPERVIGLHFFSPAHIMKLLEVVIPSHAAASAISSGFALAKRLGKIAVPAGVCDGFIGNRIMSAYRRECDYMIEDGALPWDIDRAMRSFGFPMGLFEMQDLAGLDIGWARRKNRAVTRDSTERYVHIADKLCEAGRFGRKTNKGWYEYNDGKATPSGWVQDLVLSESARKGITRGLITDEEINQRILSTIQTEAQALLAEGIARRPEDVDVVMVNGYGFPRWLGGPMYLHAHPLTAN</sequence>
<dbReference type="GO" id="GO:0006635">
    <property type="term" value="P:fatty acid beta-oxidation"/>
    <property type="evidence" value="ECO:0007669"/>
    <property type="project" value="UniProtKB-UniPathway"/>
</dbReference>
<keyword evidence="10" id="KW-0413">Isomerase</keyword>
<keyword evidence="7" id="KW-0520">NAD</keyword>
<name>A0A1X6YLU8_9RHOB</name>
<proteinExistence type="predicted"/>
<dbReference type="GO" id="GO:0004300">
    <property type="term" value="F:enoyl-CoA hydratase activity"/>
    <property type="evidence" value="ECO:0007669"/>
    <property type="project" value="UniProtKB-ARBA"/>
</dbReference>
<dbReference type="InterPro" id="IPR008927">
    <property type="entry name" value="6-PGluconate_DH-like_C_sf"/>
</dbReference>
<evidence type="ECO:0000256" key="13">
    <source>
        <dbReference type="ARBA" id="ARBA00049556"/>
    </source>
</evidence>
<evidence type="ECO:0000256" key="12">
    <source>
        <dbReference type="ARBA" id="ARBA00023268"/>
    </source>
</evidence>
<dbReference type="PANTHER" id="PTHR23309">
    <property type="entry name" value="3-HYDROXYACYL-COA DEHYROGENASE"/>
    <property type="match status" value="1"/>
</dbReference>
<comment type="subcellular location">
    <subcellularLocation>
        <location evidence="1">Peroxisome</location>
    </subcellularLocation>
</comment>
<dbReference type="OrthoDB" id="9771883at2"/>
<dbReference type="SUPFAM" id="SSF48179">
    <property type="entry name" value="6-phosphogluconate dehydrogenase C-terminal domain-like"/>
    <property type="match status" value="2"/>
</dbReference>
<dbReference type="InterPro" id="IPR006108">
    <property type="entry name" value="3HC_DH_C"/>
</dbReference>
<feature type="domain" description="3-hydroxyacyl-CoA dehydrogenase NAD binding" evidence="15">
    <location>
        <begin position="292"/>
        <end position="467"/>
    </location>
</feature>
<dbReference type="PANTHER" id="PTHR23309:SF49">
    <property type="entry name" value="PEROXISOMAL BIFUNCTIONAL ENZYME"/>
    <property type="match status" value="1"/>
</dbReference>
<dbReference type="GO" id="GO:0070403">
    <property type="term" value="F:NAD+ binding"/>
    <property type="evidence" value="ECO:0007669"/>
    <property type="project" value="InterPro"/>
</dbReference>
<dbReference type="UniPathway" id="UPA00659"/>
<evidence type="ECO:0000256" key="9">
    <source>
        <dbReference type="ARBA" id="ARBA00023140"/>
    </source>
</evidence>
<dbReference type="InterPro" id="IPR029045">
    <property type="entry name" value="ClpP/crotonase-like_dom_sf"/>
</dbReference>
<keyword evidence="6" id="KW-0560">Oxidoreductase</keyword>
<keyword evidence="5" id="KW-0442">Lipid degradation</keyword>
<evidence type="ECO:0000256" key="4">
    <source>
        <dbReference type="ARBA" id="ARBA00022832"/>
    </source>
</evidence>
<organism evidence="16 17">
    <name type="scientific">Ruegeria meonggei</name>
    <dbReference type="NCBI Taxonomy" id="1446476"/>
    <lineage>
        <taxon>Bacteria</taxon>
        <taxon>Pseudomonadati</taxon>
        <taxon>Pseudomonadota</taxon>
        <taxon>Alphaproteobacteria</taxon>
        <taxon>Rhodobacterales</taxon>
        <taxon>Roseobacteraceae</taxon>
        <taxon>Ruegeria</taxon>
    </lineage>
</organism>